<comment type="caution">
    <text evidence="9">The sequence shown here is derived from an EMBL/GenBank/DDBJ whole genome shotgun (WGS) entry which is preliminary data.</text>
</comment>
<feature type="transmembrane region" description="Helical" evidence="7">
    <location>
        <begin position="43"/>
        <end position="63"/>
    </location>
</feature>
<dbReference type="GO" id="GO:0016780">
    <property type="term" value="F:phosphotransferase activity, for other substituted phosphate groups"/>
    <property type="evidence" value="ECO:0007669"/>
    <property type="project" value="TreeGrafter"/>
</dbReference>
<keyword evidence="4 7" id="KW-0812">Transmembrane</keyword>
<keyword evidence="5 7" id="KW-1133">Transmembrane helix</keyword>
<dbReference type="GO" id="GO:0016020">
    <property type="term" value="C:membrane"/>
    <property type="evidence" value="ECO:0007669"/>
    <property type="project" value="UniProtKB-SubCell"/>
</dbReference>
<dbReference type="AlphaFoldDB" id="A0A839K093"/>
<comment type="subcellular location">
    <subcellularLocation>
        <location evidence="1">Membrane</location>
        <topology evidence="1">Multi-pass membrane protein</topology>
    </subcellularLocation>
</comment>
<dbReference type="InterPro" id="IPR003362">
    <property type="entry name" value="Bact_transf"/>
</dbReference>
<evidence type="ECO:0000256" key="2">
    <source>
        <dbReference type="ARBA" id="ARBA00006464"/>
    </source>
</evidence>
<proteinExistence type="inferred from homology"/>
<dbReference type="Proteomes" id="UP000574276">
    <property type="component" value="Unassembled WGS sequence"/>
</dbReference>
<feature type="domain" description="Bacterial sugar transferase" evidence="8">
    <location>
        <begin position="254"/>
        <end position="434"/>
    </location>
</feature>
<accession>A0A839K093</accession>
<evidence type="ECO:0000256" key="5">
    <source>
        <dbReference type="ARBA" id="ARBA00022989"/>
    </source>
</evidence>
<evidence type="ECO:0000256" key="6">
    <source>
        <dbReference type="ARBA" id="ARBA00023136"/>
    </source>
</evidence>
<gene>
    <name evidence="9" type="ORF">H0486_08210</name>
</gene>
<evidence type="ECO:0000256" key="1">
    <source>
        <dbReference type="ARBA" id="ARBA00004141"/>
    </source>
</evidence>
<reference evidence="9 10" key="1">
    <citation type="submission" date="2020-07" db="EMBL/GenBank/DDBJ databases">
        <title>Characterization and genome sequencing of isolate MD1, a novel member within the family Lachnospiraceae.</title>
        <authorList>
            <person name="Rettenmaier R."/>
            <person name="Di Bello L."/>
            <person name="Zinser C."/>
            <person name="Scheitz K."/>
            <person name="Liebl W."/>
            <person name="Zverlov V."/>
        </authorList>
    </citation>
    <scope>NUCLEOTIDE SEQUENCE [LARGE SCALE GENOMIC DNA]</scope>
    <source>
        <strain evidence="9 10">MD1</strain>
    </source>
</reference>
<feature type="transmembrane region" description="Helical" evidence="7">
    <location>
        <begin position="84"/>
        <end position="106"/>
    </location>
</feature>
<comment type="similarity">
    <text evidence="2">Belongs to the bacterial sugar transferase family.</text>
</comment>
<dbReference type="Pfam" id="PF02397">
    <property type="entry name" value="Bac_transf"/>
    <property type="match status" value="1"/>
</dbReference>
<dbReference type="PANTHER" id="PTHR30576:SF0">
    <property type="entry name" value="UNDECAPRENYL-PHOSPHATE N-ACETYLGALACTOSAMINYL 1-PHOSPHATE TRANSFERASE-RELATED"/>
    <property type="match status" value="1"/>
</dbReference>
<dbReference type="InterPro" id="IPR017475">
    <property type="entry name" value="EPS_sugar_tfrase"/>
</dbReference>
<dbReference type="RefSeq" id="WP_228352546.1">
    <property type="nucleotide sequence ID" value="NZ_JACEGA010000001.1"/>
</dbReference>
<dbReference type="NCBIfam" id="TIGR03025">
    <property type="entry name" value="EPS_sugtrans"/>
    <property type="match status" value="1"/>
</dbReference>
<evidence type="ECO:0000313" key="9">
    <source>
        <dbReference type="EMBL" id="MBB2182857.1"/>
    </source>
</evidence>
<feature type="transmembrane region" description="Helical" evidence="7">
    <location>
        <begin position="259"/>
        <end position="280"/>
    </location>
</feature>
<name>A0A839K093_9FIRM</name>
<evidence type="ECO:0000256" key="3">
    <source>
        <dbReference type="ARBA" id="ARBA00022679"/>
    </source>
</evidence>
<dbReference type="PANTHER" id="PTHR30576">
    <property type="entry name" value="COLANIC BIOSYNTHESIS UDP-GLUCOSE LIPID CARRIER TRANSFERASE"/>
    <property type="match status" value="1"/>
</dbReference>
<keyword evidence="3 9" id="KW-0808">Transferase</keyword>
<organism evidence="9 10">
    <name type="scientific">Variimorphobacter saccharofermentans</name>
    <dbReference type="NCBI Taxonomy" id="2755051"/>
    <lineage>
        <taxon>Bacteria</taxon>
        <taxon>Bacillati</taxon>
        <taxon>Bacillota</taxon>
        <taxon>Clostridia</taxon>
        <taxon>Lachnospirales</taxon>
        <taxon>Lachnospiraceae</taxon>
        <taxon>Variimorphobacter</taxon>
    </lineage>
</organism>
<protein>
    <submittedName>
        <fullName evidence="9">Exopolysaccharide biosynthesis polyprenyl glycosylphosphotransferase</fullName>
    </submittedName>
</protein>
<evidence type="ECO:0000256" key="7">
    <source>
        <dbReference type="SAM" id="Phobius"/>
    </source>
</evidence>
<feature type="transmembrane region" description="Helical" evidence="7">
    <location>
        <begin position="12"/>
        <end position="31"/>
    </location>
</feature>
<dbReference type="EMBL" id="JACEGA010000001">
    <property type="protein sequence ID" value="MBB2182857.1"/>
    <property type="molecule type" value="Genomic_DNA"/>
</dbReference>
<evidence type="ECO:0000313" key="10">
    <source>
        <dbReference type="Proteomes" id="UP000574276"/>
    </source>
</evidence>
<keyword evidence="6 7" id="KW-0472">Membrane</keyword>
<evidence type="ECO:0000259" key="8">
    <source>
        <dbReference type="Pfam" id="PF02397"/>
    </source>
</evidence>
<keyword evidence="10" id="KW-1185">Reference proteome</keyword>
<feature type="transmembrane region" description="Helical" evidence="7">
    <location>
        <begin position="112"/>
        <end position="133"/>
    </location>
</feature>
<sequence>MRKFDQYKRLIVFIAAFVILLMHSVVFWFFWHGYYNNVIWQPFFRRGSWVMVALYAMLIFVFTKIYGGFRVGYYKSSEVLISQILGLLFVNGITYLQISLLALGFVKAVPLLIMSAIDVVIIIIWTFISNAIYKRLFPPRKMILLYGDRAPDTLIEKMSTRKDKYQICAAMNVNKGYDAIIKVIHDFDAVIVWDIPSSLRNPIVKYCFGHSIRTYIMPKLSDIIIMRASDINLFDTPLLLSRNIGLTFDQKIMKRAMDLVLSILLLILTSPFMLVVSLLIKLYDGGPVFYKQERYTIDGKTFMMYKFRSMIVDAEKDGVARLAEEHDDRITPIGRFLRSIRMDELPQLFNIIAGDMSMVGPRPERPEIAEEYLAEMPEFEYRLKMKAGLTGYAQVYGNYSTTPYDKLKLDICYIESYSIWLDIKLILLTAKIIFQRESTKGIMEGQITAKQINDSIGELTSAIDIDLEEDKK</sequence>
<evidence type="ECO:0000256" key="4">
    <source>
        <dbReference type="ARBA" id="ARBA00022692"/>
    </source>
</evidence>